<proteinExistence type="inferred from homology"/>
<dbReference type="GO" id="GO:0004553">
    <property type="term" value="F:hydrolase activity, hydrolyzing O-glycosyl compounds"/>
    <property type="evidence" value="ECO:0007669"/>
    <property type="project" value="InterPro"/>
</dbReference>
<comment type="similarity">
    <text evidence="1 2">Belongs to the glycosyl hydrolase 1 family.</text>
</comment>
<accession>A0A438F4L2</accession>
<dbReference type="EMBL" id="QGNW01001126">
    <property type="protein sequence ID" value="RVW54562.1"/>
    <property type="molecule type" value="Genomic_DNA"/>
</dbReference>
<evidence type="ECO:0000256" key="1">
    <source>
        <dbReference type="ARBA" id="ARBA00010838"/>
    </source>
</evidence>
<comment type="caution">
    <text evidence="4">The sequence shown here is derived from an EMBL/GenBank/DDBJ whole genome shotgun (WGS) entry which is preliminary data.</text>
</comment>
<reference evidence="4 5" key="1">
    <citation type="journal article" date="2018" name="PLoS Genet.">
        <title>Population sequencing reveals clonal diversity and ancestral inbreeding in the grapevine cultivar Chardonnay.</title>
        <authorList>
            <person name="Roach M.J."/>
            <person name="Johnson D.L."/>
            <person name="Bohlmann J."/>
            <person name="van Vuuren H.J."/>
            <person name="Jones S.J."/>
            <person name="Pretorius I.S."/>
            <person name="Schmidt S.A."/>
            <person name="Borneman A.R."/>
        </authorList>
    </citation>
    <scope>NUCLEOTIDE SEQUENCE [LARGE SCALE GENOMIC DNA]</scope>
    <source>
        <strain evidence="5">cv. Chardonnay</strain>
        <tissue evidence="4">Leaf</tissue>
    </source>
</reference>
<dbReference type="InterPro" id="IPR017853">
    <property type="entry name" value="GH"/>
</dbReference>
<dbReference type="Gene3D" id="3.20.20.80">
    <property type="entry name" value="Glycosidases"/>
    <property type="match status" value="1"/>
</dbReference>
<evidence type="ECO:0000313" key="5">
    <source>
        <dbReference type="Proteomes" id="UP000288805"/>
    </source>
</evidence>
<evidence type="ECO:0000256" key="2">
    <source>
        <dbReference type="RuleBase" id="RU003690"/>
    </source>
</evidence>
<dbReference type="PANTHER" id="PTHR10353:SF29">
    <property type="entry name" value="BETA-GLUCOSIDASE 11"/>
    <property type="match status" value="1"/>
</dbReference>
<organism evidence="4 5">
    <name type="scientific">Vitis vinifera</name>
    <name type="common">Grape</name>
    <dbReference type="NCBI Taxonomy" id="29760"/>
    <lineage>
        <taxon>Eukaryota</taxon>
        <taxon>Viridiplantae</taxon>
        <taxon>Streptophyta</taxon>
        <taxon>Embryophyta</taxon>
        <taxon>Tracheophyta</taxon>
        <taxon>Spermatophyta</taxon>
        <taxon>Magnoliopsida</taxon>
        <taxon>eudicotyledons</taxon>
        <taxon>Gunneridae</taxon>
        <taxon>Pentapetalae</taxon>
        <taxon>rosids</taxon>
        <taxon>Vitales</taxon>
        <taxon>Vitaceae</taxon>
        <taxon>Viteae</taxon>
        <taxon>Vitis</taxon>
    </lineage>
</organism>
<protein>
    <submittedName>
        <fullName evidence="4">Beta-glucosidase 11</fullName>
    </submittedName>
</protein>
<evidence type="ECO:0000313" key="4">
    <source>
        <dbReference type="EMBL" id="RVW54562.1"/>
    </source>
</evidence>
<dbReference type="PANTHER" id="PTHR10353">
    <property type="entry name" value="GLYCOSYL HYDROLASE"/>
    <property type="match status" value="1"/>
</dbReference>
<dbReference type="SUPFAM" id="SSF51445">
    <property type="entry name" value="(Trans)glycosidases"/>
    <property type="match status" value="1"/>
</dbReference>
<dbReference type="AlphaFoldDB" id="A0A438F4L2"/>
<gene>
    <name evidence="4" type="primary">BGLU11_2</name>
    <name evidence="4" type="ORF">CK203_071472</name>
</gene>
<dbReference type="InterPro" id="IPR001360">
    <property type="entry name" value="Glyco_hydro_1"/>
</dbReference>
<evidence type="ECO:0000256" key="3">
    <source>
        <dbReference type="SAM" id="SignalP"/>
    </source>
</evidence>
<feature type="signal peptide" evidence="3">
    <location>
        <begin position="1"/>
        <end position="21"/>
    </location>
</feature>
<dbReference type="GO" id="GO:0005975">
    <property type="term" value="P:carbohydrate metabolic process"/>
    <property type="evidence" value="ECO:0007669"/>
    <property type="project" value="InterPro"/>
</dbReference>
<name>A0A438F4L2_VITVI</name>
<sequence length="86" mass="9359">MVSHGFCFSLLLLNLALPAFSSLNFSRDDFPPGFVLGSGTSAYQVEGAAFQDGRTPSIWDTFTHDGIVHGATGDIACDEYHKYKLE</sequence>
<keyword evidence="3" id="KW-0732">Signal</keyword>
<dbReference type="Pfam" id="PF00232">
    <property type="entry name" value="Glyco_hydro_1"/>
    <property type="match status" value="1"/>
</dbReference>
<dbReference type="Proteomes" id="UP000288805">
    <property type="component" value="Unassembled WGS sequence"/>
</dbReference>
<feature type="chain" id="PRO_5019379618" evidence="3">
    <location>
        <begin position="22"/>
        <end position="86"/>
    </location>
</feature>